<sequence>MNRIFGFILLIVFVFPLSTEEGKYSGSISLSEKRILQAKEEWVKTSRFPAEWKLYYKGKEGDFVVFYDWNGHEIHYQYRRNKFDLDGEEFVKDLFPGNPYRVTGVWMGYYYFGFDARGKRKAFHEKKILPANKEEFADIHTIPIFKLTKYEEIFSDELLY</sequence>
<accession>A0A4R9LQW4</accession>
<reference evidence="1" key="1">
    <citation type="journal article" date="2019" name="PLoS Negl. Trop. Dis.">
        <title>Revisiting the worldwide diversity of Leptospira species in the environment.</title>
        <authorList>
            <person name="Vincent A.T."/>
            <person name="Schiettekatte O."/>
            <person name="Bourhy P."/>
            <person name="Veyrier F.J."/>
            <person name="Picardeau M."/>
        </authorList>
    </citation>
    <scope>NUCLEOTIDE SEQUENCE [LARGE SCALE GENOMIC DNA]</scope>
    <source>
        <strain evidence="1">201400974</strain>
    </source>
</reference>
<evidence type="ECO:0000313" key="1">
    <source>
        <dbReference type="EMBL" id="TGN10360.1"/>
    </source>
</evidence>
<keyword evidence="2" id="KW-1185">Reference proteome</keyword>
<dbReference type="Proteomes" id="UP000298264">
    <property type="component" value="Unassembled WGS sequence"/>
</dbReference>
<comment type="caution">
    <text evidence="1">The sequence shown here is derived from an EMBL/GenBank/DDBJ whole genome shotgun (WGS) entry which is preliminary data.</text>
</comment>
<dbReference type="NCBIfam" id="NF047511">
    <property type="entry name" value="LIC_11959_fam"/>
    <property type="match status" value="1"/>
</dbReference>
<dbReference type="AlphaFoldDB" id="A0A4R9LQW4"/>
<name>A0A4R9LQW4_9LEPT</name>
<proteinExistence type="predicted"/>
<dbReference type="RefSeq" id="WP_135763996.1">
    <property type="nucleotide sequence ID" value="NZ_RQHV01000043.1"/>
</dbReference>
<organism evidence="1 2">
    <name type="scientific">Leptospira ilyithenensis</name>
    <dbReference type="NCBI Taxonomy" id="2484901"/>
    <lineage>
        <taxon>Bacteria</taxon>
        <taxon>Pseudomonadati</taxon>
        <taxon>Spirochaetota</taxon>
        <taxon>Spirochaetia</taxon>
        <taxon>Leptospirales</taxon>
        <taxon>Leptospiraceae</taxon>
        <taxon>Leptospira</taxon>
    </lineage>
</organism>
<protein>
    <submittedName>
        <fullName evidence="1">Uncharacterized protein</fullName>
    </submittedName>
</protein>
<dbReference type="EMBL" id="RQHV01000043">
    <property type="protein sequence ID" value="TGN10360.1"/>
    <property type="molecule type" value="Genomic_DNA"/>
</dbReference>
<dbReference type="OrthoDB" id="336562at2"/>
<evidence type="ECO:0000313" key="2">
    <source>
        <dbReference type="Proteomes" id="UP000298264"/>
    </source>
</evidence>
<gene>
    <name evidence="1" type="ORF">EHS11_08635</name>
</gene>